<reference evidence="1 2" key="1">
    <citation type="submission" date="2024-04" db="EMBL/GenBank/DDBJ databases">
        <title>Tritrichomonas musculus Genome.</title>
        <authorList>
            <person name="Alves-Ferreira E."/>
            <person name="Grigg M."/>
            <person name="Lorenzi H."/>
            <person name="Galac M."/>
        </authorList>
    </citation>
    <scope>NUCLEOTIDE SEQUENCE [LARGE SCALE GENOMIC DNA]</scope>
    <source>
        <strain evidence="1 2">EAF2021</strain>
    </source>
</reference>
<comment type="caution">
    <text evidence="1">The sequence shown here is derived from an EMBL/GenBank/DDBJ whole genome shotgun (WGS) entry which is preliminary data.</text>
</comment>
<evidence type="ECO:0000313" key="2">
    <source>
        <dbReference type="Proteomes" id="UP001470230"/>
    </source>
</evidence>
<sequence>MESAISINLSKNNSLLVPDDSFASSSSILVKLSDSVSTIFDAIGSLSRQDKLIFNGQILCPALSFAFYNIHNNDTISIASPPMPASTSYTDLSSNAPLKDYSSNHQVIVAAPRPLQISRKRTLFHSNSSNLFKNIPGNSSDNVQRILNEKCNRRRSNQQFQSDSSSIESARLTDIYKTRVESNTKSFRKLCTKYSTLPDPIASGRVPSQTPPPSLVARPGIEYINELRQETILPGKAELPSTDFLPEFKFYS</sequence>
<proteinExistence type="predicted"/>
<protein>
    <recommendedName>
        <fullName evidence="3">Ubiquitin-like domain-containing protein</fullName>
    </recommendedName>
</protein>
<keyword evidence="2" id="KW-1185">Reference proteome</keyword>
<evidence type="ECO:0008006" key="3">
    <source>
        <dbReference type="Google" id="ProtNLM"/>
    </source>
</evidence>
<organism evidence="1 2">
    <name type="scientific">Tritrichomonas musculus</name>
    <dbReference type="NCBI Taxonomy" id="1915356"/>
    <lineage>
        <taxon>Eukaryota</taxon>
        <taxon>Metamonada</taxon>
        <taxon>Parabasalia</taxon>
        <taxon>Tritrichomonadida</taxon>
        <taxon>Tritrichomonadidae</taxon>
        <taxon>Tritrichomonas</taxon>
    </lineage>
</organism>
<accession>A0ABR2JRS5</accession>
<dbReference type="SUPFAM" id="SSF54236">
    <property type="entry name" value="Ubiquitin-like"/>
    <property type="match status" value="1"/>
</dbReference>
<name>A0ABR2JRS5_9EUKA</name>
<evidence type="ECO:0000313" key="1">
    <source>
        <dbReference type="EMBL" id="KAK8881148.1"/>
    </source>
</evidence>
<dbReference type="Proteomes" id="UP001470230">
    <property type="component" value="Unassembled WGS sequence"/>
</dbReference>
<dbReference type="EMBL" id="JAPFFF010000010">
    <property type="protein sequence ID" value="KAK8881148.1"/>
    <property type="molecule type" value="Genomic_DNA"/>
</dbReference>
<dbReference type="InterPro" id="IPR029071">
    <property type="entry name" value="Ubiquitin-like_domsf"/>
</dbReference>
<gene>
    <name evidence="1" type="ORF">M9Y10_003878</name>
</gene>